<feature type="signal peptide" evidence="2">
    <location>
        <begin position="1"/>
        <end position="35"/>
    </location>
</feature>
<evidence type="ECO:0000256" key="1">
    <source>
        <dbReference type="SAM" id="MobiDB-lite"/>
    </source>
</evidence>
<proteinExistence type="predicted"/>
<keyword evidence="2" id="KW-0732">Signal</keyword>
<comment type="caution">
    <text evidence="4">The sequence shown here is derived from an EMBL/GenBank/DDBJ whole genome shotgun (WGS) entry which is preliminary data.</text>
</comment>
<feature type="region of interest" description="Disordered" evidence="1">
    <location>
        <begin position="1086"/>
        <end position="1114"/>
    </location>
</feature>
<gene>
    <name evidence="4" type="ORF">chiPu_0004827</name>
</gene>
<dbReference type="Pfam" id="PF08238">
    <property type="entry name" value="Sel1"/>
    <property type="match status" value="5"/>
</dbReference>
<keyword evidence="5" id="KW-1185">Reference proteome</keyword>
<name>A0A401S7U7_CHIPU</name>
<evidence type="ECO:0000256" key="2">
    <source>
        <dbReference type="SAM" id="SignalP"/>
    </source>
</evidence>
<dbReference type="PANTHER" id="PTHR44444:SF1">
    <property type="entry name" value="PROTEIN SEL-1 HOMOLOG 3"/>
    <property type="match status" value="1"/>
</dbReference>
<feature type="domain" description="Laminin G" evidence="3">
    <location>
        <begin position="296"/>
        <end position="383"/>
    </location>
</feature>
<feature type="chain" id="PRO_5019183377" description="Laminin G domain-containing protein" evidence="2">
    <location>
        <begin position="36"/>
        <end position="1114"/>
    </location>
</feature>
<dbReference type="OMA" id="HAGYKHT"/>
<dbReference type="SUPFAM" id="SSF49899">
    <property type="entry name" value="Concanavalin A-like lectins/glucanases"/>
    <property type="match status" value="1"/>
</dbReference>
<sequence length="1114" mass="128451">MSSLFLISPHKKMRQSHWQLCLGWLLILMPGSLHSAITTQTTTILKSSTDRQRNDFIRFINASDMVAADYKLSIDYLCSEPSTIRVEVIVSTSIKTGVVIYKKKWKCEKHLNILRNRTLWVKFPNIMLYRPDYVLRRSIVINNVMLRAWIINNGFEARENHNLFVYEQAATRTYKLLKTLSSFERPFKDHKECLQWDTEKIRAIKERKVLQCLLDNDVVELLCFPFASSGSNFGIVRKLKTFNNFEMEMTSKDLLHNPRFTVSIWLFVLHDCKWPLCGIFHHINDKQIYATPLLFLTQDGHIHFQMMLSSGTYVAGKSNFKLSLRRWCRLDFTLQDRRMTLSVSYGENLQGREDAFYNYPEDVHHNDSVGYFVLGGSNHVRGFEGFIGPVKLYRLVGLTVQKISNPLVTDHEIHKHIEQYYQKCNYLTTLIMKYFHSLGLHKKLQHLNQNNNYYLDLVTKYGPKNYDEEKCAAHTWGKRTEKKYEALFDLLQTMALEPILDFAHSPNLQSTLIKVGEKLFQKTVESLVRPDSAQHIGHLIASLMKASCCGYYRAAYFLAVIFETGLTVEIQPLQGMLYSLVAAQGNERLALMHLGYKHDQGIDGYPLDYDMSYGYYSNIAQQTVRDRDIFDGEQAFVETIRLMDDSALQSQTKENDDLFLWLRYQANHGDVFAQQKLARMLYWGQQGVTRDVKAALEWYSKSAEETRDPLSLYEYGLFLFKGKGVKKDIKLGLKLINEAASKGSHEAMNGLGWYYETFKKDYVKAVEYWEQAMKMGNLDALHNLGVMYESGLYPGKPVKNETEAFQYYYKAGSGGHFESVVRCSFYWSTGNFESIPHNPRMAVLWTRFVAENNGFLGYFMRKAMDAYLQKSWNEALLYFLVTAETGIETSQTNVAYFCEQHPDLTNSSDEYIWRYYNLSAFQLTTHPFVLIKMGDYYYYGHNNHKKDITQAIEMYTSAALLKCSQAFYNLGSLVEEGINIPEKSLDLLNIRAANHSNNSSILLELYGRCITVDMEEGFVPCSIALLCIHLKTIWRNSCSAALLYTAGSILLSTLIVFAVKHYWDTTEIVSTTGTNEHIPAMNSLSQNIQSDETVSEETSLPLTAPEYRDPNEAD</sequence>
<dbReference type="SUPFAM" id="SSF81901">
    <property type="entry name" value="HCP-like"/>
    <property type="match status" value="3"/>
</dbReference>
<protein>
    <recommendedName>
        <fullName evidence="3">Laminin G domain-containing protein</fullName>
    </recommendedName>
</protein>
<dbReference type="SMART" id="SM00671">
    <property type="entry name" value="SEL1"/>
    <property type="match status" value="7"/>
</dbReference>
<accession>A0A401S7U7</accession>
<dbReference type="Proteomes" id="UP000287033">
    <property type="component" value="Unassembled WGS sequence"/>
</dbReference>
<feature type="compositionally biased region" description="Polar residues" evidence="1">
    <location>
        <begin position="1086"/>
        <end position="1101"/>
    </location>
</feature>
<organism evidence="4 5">
    <name type="scientific">Chiloscyllium punctatum</name>
    <name type="common">Brownbanded bambooshark</name>
    <name type="synonym">Hemiscyllium punctatum</name>
    <dbReference type="NCBI Taxonomy" id="137246"/>
    <lineage>
        <taxon>Eukaryota</taxon>
        <taxon>Metazoa</taxon>
        <taxon>Chordata</taxon>
        <taxon>Craniata</taxon>
        <taxon>Vertebrata</taxon>
        <taxon>Chondrichthyes</taxon>
        <taxon>Elasmobranchii</taxon>
        <taxon>Galeomorphii</taxon>
        <taxon>Galeoidea</taxon>
        <taxon>Orectolobiformes</taxon>
        <taxon>Hemiscylliidae</taxon>
        <taxon>Chiloscyllium</taxon>
    </lineage>
</organism>
<evidence type="ECO:0000313" key="5">
    <source>
        <dbReference type="Proteomes" id="UP000287033"/>
    </source>
</evidence>
<dbReference type="Gene3D" id="1.25.40.10">
    <property type="entry name" value="Tetratricopeptide repeat domain"/>
    <property type="match status" value="2"/>
</dbReference>
<reference evidence="4 5" key="1">
    <citation type="journal article" date="2018" name="Nat. Ecol. Evol.">
        <title>Shark genomes provide insights into elasmobranch evolution and the origin of vertebrates.</title>
        <authorList>
            <person name="Hara Y"/>
            <person name="Yamaguchi K"/>
            <person name="Onimaru K"/>
            <person name="Kadota M"/>
            <person name="Koyanagi M"/>
            <person name="Keeley SD"/>
            <person name="Tatsumi K"/>
            <person name="Tanaka K"/>
            <person name="Motone F"/>
            <person name="Kageyama Y"/>
            <person name="Nozu R"/>
            <person name="Adachi N"/>
            <person name="Nishimura O"/>
            <person name="Nakagawa R"/>
            <person name="Tanegashima C"/>
            <person name="Kiyatake I"/>
            <person name="Matsumoto R"/>
            <person name="Murakumo K"/>
            <person name="Nishida K"/>
            <person name="Terakita A"/>
            <person name="Kuratani S"/>
            <person name="Sato K"/>
            <person name="Hyodo S Kuraku.S."/>
        </authorList>
    </citation>
    <scope>NUCLEOTIDE SEQUENCE [LARGE SCALE GENOMIC DNA]</scope>
</reference>
<dbReference type="Pfam" id="PF02210">
    <property type="entry name" value="Laminin_G_2"/>
    <property type="match status" value="1"/>
</dbReference>
<dbReference type="EMBL" id="BEZZ01000122">
    <property type="protein sequence ID" value="GCC26410.1"/>
    <property type="molecule type" value="Genomic_DNA"/>
</dbReference>
<dbReference type="PANTHER" id="PTHR44444">
    <property type="entry name" value="PROTEIN SEL-1 HOMOLOG 3"/>
    <property type="match status" value="1"/>
</dbReference>
<dbReference type="InterPro" id="IPR013320">
    <property type="entry name" value="ConA-like_dom_sf"/>
</dbReference>
<dbReference type="InterPro" id="IPR001791">
    <property type="entry name" value="Laminin_G"/>
</dbReference>
<dbReference type="InterPro" id="IPR011990">
    <property type="entry name" value="TPR-like_helical_dom_sf"/>
</dbReference>
<dbReference type="OrthoDB" id="272077at2759"/>
<evidence type="ECO:0000259" key="3">
    <source>
        <dbReference type="Pfam" id="PF02210"/>
    </source>
</evidence>
<dbReference type="Gene3D" id="2.60.120.200">
    <property type="match status" value="1"/>
</dbReference>
<dbReference type="InterPro" id="IPR006597">
    <property type="entry name" value="Sel1-like"/>
</dbReference>
<dbReference type="AlphaFoldDB" id="A0A401S7U7"/>
<dbReference type="STRING" id="137246.A0A401S7U7"/>
<dbReference type="InterPro" id="IPR042756">
    <property type="entry name" value="Sel-1L3"/>
</dbReference>
<evidence type="ECO:0000313" key="4">
    <source>
        <dbReference type="EMBL" id="GCC26410.1"/>
    </source>
</evidence>